<dbReference type="InterPro" id="IPR006264">
    <property type="entry name" value="EPSP_synthase"/>
</dbReference>
<dbReference type="RefSeq" id="WP_186907521.1">
    <property type="nucleotide sequence ID" value="NZ_JACOPP010000008.1"/>
</dbReference>
<dbReference type="Proteomes" id="UP000661435">
    <property type="component" value="Unassembled WGS sequence"/>
</dbReference>
<keyword evidence="11" id="KW-1185">Reference proteome</keyword>
<dbReference type="GO" id="GO:0008652">
    <property type="term" value="P:amino acid biosynthetic process"/>
    <property type="evidence" value="ECO:0007669"/>
    <property type="project" value="UniProtKB-KW"/>
</dbReference>
<dbReference type="EC" id="2.5.1.19" evidence="7"/>
<accession>A0A8J6JE87</accession>
<evidence type="ECO:0000256" key="5">
    <source>
        <dbReference type="ARBA" id="ARBA00023141"/>
    </source>
</evidence>
<dbReference type="NCBIfam" id="TIGR01356">
    <property type="entry name" value="aroA"/>
    <property type="match status" value="1"/>
</dbReference>
<dbReference type="PANTHER" id="PTHR21090:SF5">
    <property type="entry name" value="PENTAFUNCTIONAL AROM POLYPEPTIDE"/>
    <property type="match status" value="1"/>
</dbReference>
<dbReference type="GO" id="GO:0009423">
    <property type="term" value="P:chorismate biosynthetic process"/>
    <property type="evidence" value="ECO:0007669"/>
    <property type="project" value="UniProtKB-UniRule"/>
</dbReference>
<evidence type="ECO:0000256" key="2">
    <source>
        <dbReference type="ARBA" id="ARBA00009948"/>
    </source>
</evidence>
<protein>
    <recommendedName>
        <fullName evidence="7">3-phosphoshikimate 1-carboxyvinyltransferase</fullName>
        <ecNumber evidence="7">2.5.1.19</ecNumber>
    </recommendedName>
    <alternativeName>
        <fullName evidence="7">5-enolpyruvylshikimate-3-phosphate synthase</fullName>
        <shortName evidence="7">EPSP synthase</shortName>
        <shortName evidence="7">EPSPS</shortName>
    </alternativeName>
</protein>
<comment type="similarity">
    <text evidence="2 7">Belongs to the EPSP synthase family.</text>
</comment>
<proteinExistence type="inferred from homology"/>
<dbReference type="HAMAP" id="MF_00210">
    <property type="entry name" value="EPSP_synth"/>
    <property type="match status" value="1"/>
</dbReference>
<feature type="binding site" evidence="7">
    <location>
        <position position="351"/>
    </location>
    <ligand>
        <name>phosphoenolpyruvate</name>
        <dbReference type="ChEBI" id="CHEBI:58702"/>
    </ligand>
</feature>
<feature type="binding site" evidence="7">
    <location>
        <position position="20"/>
    </location>
    <ligand>
        <name>3-phosphoshikimate</name>
        <dbReference type="ChEBI" id="CHEBI:145989"/>
    </ligand>
</feature>
<sequence length="437" mass="46825">MNVTITPRRLAGSITPPPSKSQAHRLIIAAALGEGESLLHNVACSQDIAATIRCMAELGAGLERQGDTLRITGMRAGPRSPLRRLAAPRLDCGESGSTLRFLMPVALAVRGGGRFTGRGRLMERPQEPYFELFREKGISCEYQDGALVLSGRLAPGVCRLRGDVSSQFITGLLYALPLLDGDSEIVITTALESRDYVALTVDVLKRFGIEATPSARGWRVPGGQAYRACERTVEADWSQAAFWYAASGIGSDVEVTGMDLDSAQGDKMVLDWGRMLRGEPLNGGECVPILGRTAPETPVRTEQAGGRSRVEIDVSCAPDLVPPMAAWGALAGNTDLCLKNAARLRMKESDRLSAVTEVLTALGARVTETADSLTIFGREELSGGVTVDSHNDHRIAMMAAIAATRCRRSVTIAGAECVAKSYPDFWKDYKSLGGDIT</sequence>
<feature type="domain" description="Enolpyruvate transferase" evidence="9">
    <location>
        <begin position="7"/>
        <end position="427"/>
    </location>
</feature>
<gene>
    <name evidence="7 10" type="primary">aroA</name>
    <name evidence="10" type="ORF">H8S57_07785</name>
</gene>
<feature type="binding site" evidence="7">
    <location>
        <position position="193"/>
    </location>
    <ligand>
        <name>3-phosphoshikimate</name>
        <dbReference type="ChEBI" id="CHEBI:145989"/>
    </ligand>
</feature>
<feature type="binding site" evidence="7">
    <location>
        <position position="347"/>
    </location>
    <ligand>
        <name>3-phosphoshikimate</name>
        <dbReference type="ChEBI" id="CHEBI:145989"/>
    </ligand>
</feature>
<evidence type="ECO:0000256" key="8">
    <source>
        <dbReference type="SAM" id="MobiDB-lite"/>
    </source>
</evidence>
<evidence type="ECO:0000256" key="1">
    <source>
        <dbReference type="ARBA" id="ARBA00004811"/>
    </source>
</evidence>
<feature type="binding site" evidence="7">
    <location>
        <position position="165"/>
    </location>
    <ligand>
        <name>3-phosphoshikimate</name>
        <dbReference type="ChEBI" id="CHEBI:145989"/>
    </ligand>
</feature>
<evidence type="ECO:0000256" key="7">
    <source>
        <dbReference type="HAMAP-Rule" id="MF_00210"/>
    </source>
</evidence>
<evidence type="ECO:0000256" key="6">
    <source>
        <dbReference type="ARBA" id="ARBA00044633"/>
    </source>
</evidence>
<evidence type="ECO:0000259" key="9">
    <source>
        <dbReference type="Pfam" id="PF00275"/>
    </source>
</evidence>
<feature type="binding site" evidence="7">
    <location>
        <position position="124"/>
    </location>
    <ligand>
        <name>phosphoenolpyruvate</name>
        <dbReference type="ChEBI" id="CHEBI:58702"/>
    </ligand>
</feature>
<dbReference type="InterPro" id="IPR023193">
    <property type="entry name" value="EPSP_synthase_CS"/>
</dbReference>
<comment type="catalytic activity">
    <reaction evidence="6">
        <text>3-phosphoshikimate + phosphoenolpyruvate = 5-O-(1-carboxyvinyl)-3-phosphoshikimate + phosphate</text>
        <dbReference type="Rhea" id="RHEA:21256"/>
        <dbReference type="ChEBI" id="CHEBI:43474"/>
        <dbReference type="ChEBI" id="CHEBI:57701"/>
        <dbReference type="ChEBI" id="CHEBI:58702"/>
        <dbReference type="ChEBI" id="CHEBI:145989"/>
        <dbReference type="EC" id="2.5.1.19"/>
    </reaction>
    <physiologicalReaction direction="left-to-right" evidence="6">
        <dbReference type="Rhea" id="RHEA:21257"/>
    </physiologicalReaction>
</comment>
<keyword evidence="4 7" id="KW-0808">Transferase</keyword>
<feature type="binding site" evidence="7">
    <location>
        <position position="394"/>
    </location>
    <ligand>
        <name>phosphoenolpyruvate</name>
        <dbReference type="ChEBI" id="CHEBI:58702"/>
    </ligand>
</feature>
<dbReference type="PROSITE" id="PS00885">
    <property type="entry name" value="EPSP_SYNTHASE_2"/>
    <property type="match status" value="1"/>
</dbReference>
<comment type="caution">
    <text evidence="10">The sequence shown here is derived from an EMBL/GenBank/DDBJ whole genome shotgun (WGS) entry which is preliminary data.</text>
</comment>
<comment type="pathway">
    <text evidence="1 7">Metabolic intermediate biosynthesis; chorismate biosynthesis; chorismate from D-erythrose 4-phosphate and phosphoenolpyruvate: step 6/7.</text>
</comment>
<dbReference type="PIRSF" id="PIRSF000505">
    <property type="entry name" value="EPSPS"/>
    <property type="match status" value="1"/>
</dbReference>
<dbReference type="GO" id="GO:0003866">
    <property type="term" value="F:3-phosphoshikimate 1-carboxyvinyltransferase activity"/>
    <property type="evidence" value="ECO:0007669"/>
    <property type="project" value="UniProtKB-UniRule"/>
</dbReference>
<comment type="subcellular location">
    <subcellularLocation>
        <location evidence="7">Cytoplasm</location>
    </subcellularLocation>
</comment>
<comment type="subunit">
    <text evidence="7">Monomer.</text>
</comment>
<dbReference type="Gene3D" id="3.65.10.10">
    <property type="entry name" value="Enolpyruvate transferase domain"/>
    <property type="match status" value="2"/>
</dbReference>
<organism evidence="10 11">
    <name type="scientific">Lawsonibacter hominis</name>
    <dbReference type="NCBI Taxonomy" id="2763053"/>
    <lineage>
        <taxon>Bacteria</taxon>
        <taxon>Bacillati</taxon>
        <taxon>Bacillota</taxon>
        <taxon>Clostridia</taxon>
        <taxon>Eubacteriales</taxon>
        <taxon>Oscillospiraceae</taxon>
        <taxon>Lawsonibacter</taxon>
    </lineage>
</organism>
<feature type="binding site" evidence="7">
    <location>
        <position position="166"/>
    </location>
    <ligand>
        <name>3-phosphoshikimate</name>
        <dbReference type="ChEBI" id="CHEBI:145989"/>
    </ligand>
</feature>
<feature type="binding site" evidence="7">
    <location>
        <position position="96"/>
    </location>
    <ligand>
        <name>phosphoenolpyruvate</name>
        <dbReference type="ChEBI" id="CHEBI:58702"/>
    </ligand>
</feature>
<dbReference type="InterPro" id="IPR013792">
    <property type="entry name" value="RNA3'P_cycl/enolpyr_Trfase_a/b"/>
</dbReference>
<evidence type="ECO:0000256" key="4">
    <source>
        <dbReference type="ARBA" id="ARBA00022679"/>
    </source>
</evidence>
<evidence type="ECO:0000313" key="11">
    <source>
        <dbReference type="Proteomes" id="UP000661435"/>
    </source>
</evidence>
<dbReference type="AlphaFoldDB" id="A0A8J6JE87"/>
<feature type="binding site" evidence="7">
    <location>
        <position position="167"/>
    </location>
    <ligand>
        <name>phosphoenolpyruvate</name>
        <dbReference type="ChEBI" id="CHEBI:58702"/>
    </ligand>
</feature>
<feature type="binding site" evidence="7">
    <location>
        <position position="319"/>
    </location>
    <ligand>
        <name>3-phosphoshikimate</name>
        <dbReference type="ChEBI" id="CHEBI:145989"/>
    </ligand>
</feature>
<feature type="binding site" evidence="7">
    <location>
        <position position="167"/>
    </location>
    <ligand>
        <name>3-phosphoshikimate</name>
        <dbReference type="ChEBI" id="CHEBI:145989"/>
    </ligand>
</feature>
<keyword evidence="3 7" id="KW-0028">Amino-acid biosynthesis</keyword>
<dbReference type="CDD" id="cd01556">
    <property type="entry name" value="EPSP_synthase"/>
    <property type="match status" value="1"/>
</dbReference>
<dbReference type="EMBL" id="JACOPP010000008">
    <property type="protein sequence ID" value="MBC5733629.1"/>
    <property type="molecule type" value="Genomic_DNA"/>
</dbReference>
<dbReference type="UniPathway" id="UPA00053">
    <property type="reaction ID" value="UER00089"/>
</dbReference>
<dbReference type="Pfam" id="PF00275">
    <property type="entry name" value="EPSP_synthase"/>
    <property type="match status" value="1"/>
</dbReference>
<feature type="binding site" evidence="7">
    <location>
        <position position="25"/>
    </location>
    <ligand>
        <name>3-phosphoshikimate</name>
        <dbReference type="ChEBI" id="CHEBI:145989"/>
    </ligand>
</feature>
<dbReference type="InterPro" id="IPR001986">
    <property type="entry name" value="Enolpyruvate_Tfrase_dom"/>
</dbReference>
<feature type="binding site" evidence="7">
    <location>
        <position position="20"/>
    </location>
    <ligand>
        <name>phosphoenolpyruvate</name>
        <dbReference type="ChEBI" id="CHEBI:58702"/>
    </ligand>
</feature>
<keyword evidence="5 7" id="KW-0057">Aromatic amino acid biosynthesis</keyword>
<feature type="region of interest" description="Disordered" evidence="8">
    <location>
        <begin position="1"/>
        <end position="20"/>
    </location>
</feature>
<evidence type="ECO:0000313" key="10">
    <source>
        <dbReference type="EMBL" id="MBC5733629.1"/>
    </source>
</evidence>
<keyword evidence="7" id="KW-0963">Cytoplasm</keyword>
<evidence type="ECO:0000256" key="3">
    <source>
        <dbReference type="ARBA" id="ARBA00022605"/>
    </source>
</evidence>
<feature type="active site" description="Proton acceptor" evidence="7">
    <location>
        <position position="319"/>
    </location>
</feature>
<dbReference type="PANTHER" id="PTHR21090">
    <property type="entry name" value="AROM/DEHYDROQUINATE SYNTHASE"/>
    <property type="match status" value="1"/>
</dbReference>
<feature type="binding site" evidence="7">
    <location>
        <position position="420"/>
    </location>
    <ligand>
        <name>phosphoenolpyruvate</name>
        <dbReference type="ChEBI" id="CHEBI:58702"/>
    </ligand>
</feature>
<dbReference type="GO" id="GO:0005737">
    <property type="term" value="C:cytoplasm"/>
    <property type="evidence" value="ECO:0007669"/>
    <property type="project" value="UniProtKB-SubCell"/>
</dbReference>
<feature type="binding site" evidence="7">
    <location>
        <position position="21"/>
    </location>
    <ligand>
        <name>3-phosphoshikimate</name>
        <dbReference type="ChEBI" id="CHEBI:145989"/>
    </ligand>
</feature>
<dbReference type="InterPro" id="IPR036968">
    <property type="entry name" value="Enolpyruvate_Tfrase_sf"/>
</dbReference>
<comment type="caution">
    <text evidence="7">Lacks conserved residue(s) required for the propagation of feature annotation.</text>
</comment>
<dbReference type="SUPFAM" id="SSF55205">
    <property type="entry name" value="EPT/RTPC-like"/>
    <property type="match status" value="1"/>
</dbReference>
<dbReference type="GO" id="GO:0009073">
    <property type="term" value="P:aromatic amino acid family biosynthetic process"/>
    <property type="evidence" value="ECO:0007669"/>
    <property type="project" value="UniProtKB-KW"/>
</dbReference>
<comment type="function">
    <text evidence="7">Catalyzes the transfer of the enolpyruvyl moiety of phosphoenolpyruvate (PEP) to the 5-hydroxyl of shikimate-3-phosphate (S3P) to produce enolpyruvyl shikimate-3-phosphate and inorganic phosphate.</text>
</comment>
<reference evidence="10" key="1">
    <citation type="submission" date="2020-08" db="EMBL/GenBank/DDBJ databases">
        <title>Genome public.</title>
        <authorList>
            <person name="Liu C."/>
            <person name="Sun Q."/>
        </authorList>
    </citation>
    <scope>NUCLEOTIDE SEQUENCE</scope>
    <source>
        <strain evidence="10">NSJ-51</strain>
    </source>
</reference>
<name>A0A8J6JE87_9FIRM</name>